<dbReference type="Gene3D" id="3.40.50.1220">
    <property type="entry name" value="TPP-binding domain"/>
    <property type="match status" value="1"/>
</dbReference>
<dbReference type="GO" id="GO:0036054">
    <property type="term" value="F:protein-malonyllysine demalonylase activity"/>
    <property type="evidence" value="ECO:0007669"/>
    <property type="project" value="InterPro"/>
</dbReference>
<sequence>MHSPKQKIVVFSGAGVSAESGIQTFRDADGLWHNHNVQDICSIEGWYRNPELVLDFYNQRRKDIEQAKPNAAHYAIAELEQQYDVTVITQNIDDLHERAGSSRVWHVHGEATKARSSLDEMDIIDIGYKPIQLGDFCSLGSQLRPHIVWFGESVFFIPQACEQFNQADKILVVGTSLQVFPVAGLVNEASDKAEKVIVSLELEQVPNGYQFIQQPAASAVPKVVQQWLSKPNS</sequence>
<evidence type="ECO:0000256" key="2">
    <source>
        <dbReference type="ARBA" id="ARBA00023027"/>
    </source>
</evidence>
<comment type="function">
    <text evidence="3">NAD-dependent lysine deacetylase and desuccinylase that specifically removes acetyl and succinyl groups on target proteins. Modulates the activities of several proteins which are inactive in their acylated form.</text>
</comment>
<dbReference type="SUPFAM" id="SSF52467">
    <property type="entry name" value="DHS-like NAD/FAD-binding domain"/>
    <property type="match status" value="1"/>
</dbReference>
<dbReference type="PROSITE" id="PS50305">
    <property type="entry name" value="SIRTUIN"/>
    <property type="match status" value="1"/>
</dbReference>
<dbReference type="InterPro" id="IPR026591">
    <property type="entry name" value="Sirtuin_cat_small_dom_sf"/>
</dbReference>
<comment type="caution">
    <text evidence="6">The sequence shown here is derived from an EMBL/GenBank/DDBJ whole genome shotgun (WGS) entry which is preliminary data.</text>
</comment>
<dbReference type="InterPro" id="IPR050134">
    <property type="entry name" value="NAD-dep_sirtuin_deacylases"/>
</dbReference>
<feature type="binding site" evidence="3">
    <location>
        <begin position="90"/>
        <end position="93"/>
    </location>
    <ligand>
        <name>NAD(+)</name>
        <dbReference type="ChEBI" id="CHEBI:57540"/>
    </ligand>
</feature>
<dbReference type="PANTHER" id="PTHR11085:SF4">
    <property type="entry name" value="NAD-DEPENDENT PROTEIN DEACYLASE"/>
    <property type="match status" value="1"/>
</dbReference>
<name>A0A5C8Z4K9_9GAMM</name>
<dbReference type="AlphaFoldDB" id="A0A5C8Z4K9"/>
<dbReference type="GO" id="GO:0017136">
    <property type="term" value="F:histone deacetylase activity, NAD-dependent"/>
    <property type="evidence" value="ECO:0007669"/>
    <property type="project" value="TreeGrafter"/>
</dbReference>
<dbReference type="InterPro" id="IPR029035">
    <property type="entry name" value="DHS-like_NAD/FAD-binding_dom"/>
</dbReference>
<comment type="subcellular location">
    <subcellularLocation>
        <location evidence="3">Cytoplasm</location>
    </subcellularLocation>
</comment>
<protein>
    <recommendedName>
        <fullName evidence="3">NAD-dependent protein deacylase</fullName>
        <ecNumber evidence="3">2.3.1.286</ecNumber>
    </recommendedName>
    <alternativeName>
        <fullName evidence="3">Regulatory protein SIR2 homolog</fullName>
    </alternativeName>
</protein>
<dbReference type="GO" id="GO:0005737">
    <property type="term" value="C:cytoplasm"/>
    <property type="evidence" value="ECO:0007669"/>
    <property type="project" value="UniProtKB-SubCell"/>
</dbReference>
<feature type="domain" description="Deacetylase sirtuin-type" evidence="5">
    <location>
        <begin position="1"/>
        <end position="230"/>
    </location>
</feature>
<keyword evidence="2 3" id="KW-0520">NAD</keyword>
<comment type="similarity">
    <text evidence="3">Belongs to the sirtuin family. Class III subfamily.</text>
</comment>
<comment type="catalytic activity">
    <reaction evidence="3">
        <text>N(6)-succinyl-L-lysyl-[protein] + NAD(+) + H2O = 2''-O-succinyl-ADP-D-ribose + nicotinamide + L-lysyl-[protein]</text>
        <dbReference type="Rhea" id="RHEA:47668"/>
        <dbReference type="Rhea" id="RHEA-COMP:9752"/>
        <dbReference type="Rhea" id="RHEA-COMP:11877"/>
        <dbReference type="ChEBI" id="CHEBI:15377"/>
        <dbReference type="ChEBI" id="CHEBI:17154"/>
        <dbReference type="ChEBI" id="CHEBI:29969"/>
        <dbReference type="ChEBI" id="CHEBI:57540"/>
        <dbReference type="ChEBI" id="CHEBI:87830"/>
        <dbReference type="ChEBI" id="CHEBI:87832"/>
    </reaction>
</comment>
<dbReference type="InterPro" id="IPR003000">
    <property type="entry name" value="Sirtuin"/>
</dbReference>
<keyword evidence="3" id="KW-0963">Cytoplasm</keyword>
<keyword evidence="1" id="KW-0808">Transferase</keyword>
<comment type="caution">
    <text evidence="3 4">Lacks conserved residue(s) required for the propagation of feature annotation.</text>
</comment>
<dbReference type="InterPro" id="IPR026590">
    <property type="entry name" value="Ssirtuin_cat_dom"/>
</dbReference>
<feature type="binding site" evidence="3">
    <location>
        <position position="216"/>
    </location>
    <ligand>
        <name>NAD(+)</name>
        <dbReference type="ChEBI" id="CHEBI:57540"/>
    </ligand>
</feature>
<gene>
    <name evidence="3" type="primary">cobB</name>
    <name evidence="6" type="ORF">FME95_11900</name>
</gene>
<evidence type="ECO:0000313" key="6">
    <source>
        <dbReference type="EMBL" id="TXR52111.1"/>
    </source>
</evidence>
<dbReference type="HAMAP" id="MF_01121">
    <property type="entry name" value="Sirtuin_ClassIII"/>
    <property type="match status" value="1"/>
</dbReference>
<comment type="catalytic activity">
    <reaction evidence="3">
        <text>N(6)-acetyl-L-lysyl-[protein] + NAD(+) + H2O = 2''-O-acetyl-ADP-D-ribose + nicotinamide + L-lysyl-[protein]</text>
        <dbReference type="Rhea" id="RHEA:43636"/>
        <dbReference type="Rhea" id="RHEA-COMP:9752"/>
        <dbReference type="Rhea" id="RHEA-COMP:10731"/>
        <dbReference type="ChEBI" id="CHEBI:15377"/>
        <dbReference type="ChEBI" id="CHEBI:17154"/>
        <dbReference type="ChEBI" id="CHEBI:29969"/>
        <dbReference type="ChEBI" id="CHEBI:57540"/>
        <dbReference type="ChEBI" id="CHEBI:61930"/>
        <dbReference type="ChEBI" id="CHEBI:83767"/>
        <dbReference type="EC" id="2.3.1.286"/>
    </reaction>
</comment>
<evidence type="ECO:0000256" key="3">
    <source>
        <dbReference type="HAMAP-Rule" id="MF_01121"/>
    </source>
</evidence>
<dbReference type="GO" id="GO:0070403">
    <property type="term" value="F:NAD+ binding"/>
    <property type="evidence" value="ECO:0007669"/>
    <property type="project" value="UniProtKB-UniRule"/>
</dbReference>
<feature type="binding site" evidence="3">
    <location>
        <position position="60"/>
    </location>
    <ligand>
        <name>substrate</name>
    </ligand>
</feature>
<dbReference type="InterPro" id="IPR027546">
    <property type="entry name" value="Sirtuin_class_III"/>
</dbReference>
<comment type="domain">
    <text evidence="3">2 residues (Tyr-57 and Arg-60) present in a large hydrophobic pocket are probably involved in substrate specificity. They are important for desuccinylation activity, but dispensable for deacetylation activity.</text>
</comment>
<dbReference type="Gene3D" id="3.30.1600.10">
    <property type="entry name" value="SIR2/SIRT2 'Small Domain"/>
    <property type="match status" value="1"/>
</dbReference>
<dbReference type="Proteomes" id="UP000321764">
    <property type="component" value="Unassembled WGS sequence"/>
</dbReference>
<feature type="binding site" evidence="3">
    <location>
        <begin position="174"/>
        <end position="176"/>
    </location>
    <ligand>
        <name>NAD(+)</name>
        <dbReference type="ChEBI" id="CHEBI:57540"/>
    </ligand>
</feature>
<keyword evidence="7" id="KW-1185">Reference proteome</keyword>
<evidence type="ECO:0000256" key="4">
    <source>
        <dbReference type="PROSITE-ProRule" id="PRU00236"/>
    </source>
</evidence>
<feature type="binding site" evidence="3">
    <location>
        <position position="57"/>
    </location>
    <ligand>
        <name>substrate</name>
    </ligand>
</feature>
<reference evidence="6 7" key="1">
    <citation type="submission" date="2019-07" db="EMBL/GenBank/DDBJ databases">
        <title>Reinekea sp. strain SSH23 genome sequencing and assembly.</title>
        <authorList>
            <person name="Kim I."/>
        </authorList>
    </citation>
    <scope>NUCLEOTIDE SEQUENCE [LARGE SCALE GENOMIC DNA]</scope>
    <source>
        <strain evidence="6 7">SSH23</strain>
    </source>
</reference>
<dbReference type="OrthoDB" id="9800582at2"/>
<dbReference type="EC" id="2.3.1.286" evidence="3"/>
<evidence type="ECO:0000259" key="5">
    <source>
        <dbReference type="PROSITE" id="PS50305"/>
    </source>
</evidence>
<dbReference type="Pfam" id="PF02146">
    <property type="entry name" value="SIR2"/>
    <property type="match status" value="1"/>
</dbReference>
<dbReference type="EMBL" id="VKAD01000002">
    <property type="protein sequence ID" value="TXR52111.1"/>
    <property type="molecule type" value="Genomic_DNA"/>
</dbReference>
<dbReference type="PANTHER" id="PTHR11085">
    <property type="entry name" value="NAD-DEPENDENT PROTEIN DEACYLASE SIRTUIN-5, MITOCHONDRIAL-RELATED"/>
    <property type="match status" value="1"/>
</dbReference>
<feature type="active site" description="Proton acceptor" evidence="3">
    <location>
        <position position="108"/>
    </location>
</feature>
<organism evidence="6 7">
    <name type="scientific">Reinekea thalattae</name>
    <dbReference type="NCBI Taxonomy" id="2593301"/>
    <lineage>
        <taxon>Bacteria</taxon>
        <taxon>Pseudomonadati</taxon>
        <taxon>Pseudomonadota</taxon>
        <taxon>Gammaproteobacteria</taxon>
        <taxon>Oceanospirillales</taxon>
        <taxon>Saccharospirillaceae</taxon>
        <taxon>Reinekea</taxon>
    </lineage>
</organism>
<proteinExistence type="inferred from homology"/>
<dbReference type="RefSeq" id="WP_147714707.1">
    <property type="nucleotide sequence ID" value="NZ_VKAD01000002.1"/>
</dbReference>
<accession>A0A5C8Z4K9</accession>
<evidence type="ECO:0000313" key="7">
    <source>
        <dbReference type="Proteomes" id="UP000321764"/>
    </source>
</evidence>
<feature type="binding site" evidence="3">
    <location>
        <begin position="13"/>
        <end position="32"/>
    </location>
    <ligand>
        <name>NAD(+)</name>
        <dbReference type="ChEBI" id="CHEBI:57540"/>
    </ligand>
</feature>
<evidence type="ECO:0000256" key="1">
    <source>
        <dbReference type="ARBA" id="ARBA00022679"/>
    </source>
</evidence>
<dbReference type="GO" id="GO:0036055">
    <property type="term" value="F:protein-succinyllysine desuccinylase activity"/>
    <property type="evidence" value="ECO:0007669"/>
    <property type="project" value="UniProtKB-UniRule"/>
</dbReference>